<feature type="transmembrane region" description="Helical" evidence="5">
    <location>
        <begin position="337"/>
        <end position="360"/>
    </location>
</feature>
<dbReference type="Proteomes" id="UP000278807">
    <property type="component" value="Unassembled WGS sequence"/>
</dbReference>
<keyword evidence="4 5" id="KW-0472">Membrane</keyword>
<evidence type="ECO:0000256" key="5">
    <source>
        <dbReference type="SAM" id="Phobius"/>
    </source>
</evidence>
<feature type="transmembrane region" description="Helical" evidence="5">
    <location>
        <begin position="99"/>
        <end position="118"/>
    </location>
</feature>
<dbReference type="GO" id="GO:0016020">
    <property type="term" value="C:membrane"/>
    <property type="evidence" value="ECO:0007669"/>
    <property type="project" value="UniProtKB-SubCell"/>
</dbReference>
<evidence type="ECO:0000256" key="1">
    <source>
        <dbReference type="ARBA" id="ARBA00004141"/>
    </source>
</evidence>
<proteinExistence type="predicted"/>
<gene>
    <name evidence="7" type="ORF">HNAJ_LOCUS589</name>
</gene>
<dbReference type="GO" id="GO:0015232">
    <property type="term" value="F:heme transmembrane transporter activity"/>
    <property type="evidence" value="ECO:0007669"/>
    <property type="project" value="TreeGrafter"/>
</dbReference>
<evidence type="ECO:0000259" key="6">
    <source>
        <dbReference type="PROSITE" id="PS50850"/>
    </source>
</evidence>
<dbReference type="InterPro" id="IPR011701">
    <property type="entry name" value="MFS"/>
</dbReference>
<dbReference type="WBParaSite" id="HNAJ_0000058801-mRNA-1">
    <property type="protein sequence ID" value="HNAJ_0000058801-mRNA-1"/>
    <property type="gene ID" value="HNAJ_0000058801"/>
</dbReference>
<evidence type="ECO:0000256" key="2">
    <source>
        <dbReference type="ARBA" id="ARBA00022692"/>
    </source>
</evidence>
<dbReference type="GO" id="GO:0020037">
    <property type="term" value="F:heme binding"/>
    <property type="evidence" value="ECO:0007669"/>
    <property type="project" value="TreeGrafter"/>
</dbReference>
<dbReference type="Gene3D" id="1.20.1250.20">
    <property type="entry name" value="MFS general substrate transporter like domains"/>
    <property type="match status" value="2"/>
</dbReference>
<dbReference type="Pfam" id="PF07690">
    <property type="entry name" value="MFS_1"/>
    <property type="match status" value="1"/>
</dbReference>
<feature type="transmembrane region" description="Helical" evidence="5">
    <location>
        <begin position="174"/>
        <end position="195"/>
    </location>
</feature>
<feature type="transmembrane region" description="Helical" evidence="5">
    <location>
        <begin position="28"/>
        <end position="52"/>
    </location>
</feature>
<reference evidence="7 8" key="2">
    <citation type="submission" date="2018-11" db="EMBL/GenBank/DDBJ databases">
        <authorList>
            <consortium name="Pathogen Informatics"/>
        </authorList>
    </citation>
    <scope>NUCLEOTIDE SEQUENCE [LARGE SCALE GENOMIC DNA]</scope>
</reference>
<evidence type="ECO:0000256" key="4">
    <source>
        <dbReference type="ARBA" id="ARBA00023136"/>
    </source>
</evidence>
<dbReference type="EMBL" id="UZAE01000174">
    <property type="protein sequence ID" value="VDN96448.1"/>
    <property type="molecule type" value="Genomic_DNA"/>
</dbReference>
<feature type="transmembrane region" description="Helical" evidence="5">
    <location>
        <begin position="72"/>
        <end position="92"/>
    </location>
</feature>
<sequence>MDSESTVKNVKSKNDVDTFVPVVVKARWWMLTLFCTVTLLNAFQWLHINIVAPDSVFFWNGSLPESKQGKDLAIAWLSMMYMLVYIPMIVPATWLLNHYGLRVSILIGAGLNALGAWIKCLSMELSQPYGVDTTSATASFPLLMVGQFVCASGQVFLLGVPAQLASTWFGKSELALATAIGVFGNQVGCALGFGLPPLMVPPVTETTGIDQFDNVRKGFRIMFYGGAAIMSLDLIIVALCYKEEPKMAPSLAQYRKILQRRGVKNEESSADNETSIHDAEEIDLLQKSYFKQVLYCFKSVSFVFLNICYGVNTAVYYEIGTLLNTIVAAYFPNEQVAIGWIGFSMVIAGLVGSIVAGIILKKTGLYKLVVIIFYILSVISWGTFMGSVYSSHIAVVFIAMILLGFFQSGMLPLGFEYAAEITYPVDEGITSGILNTSAHVSLFI</sequence>
<reference evidence="9" key="1">
    <citation type="submission" date="2017-02" db="UniProtKB">
        <authorList>
            <consortium name="WormBaseParasite"/>
        </authorList>
    </citation>
    <scope>IDENTIFICATION</scope>
</reference>
<feature type="domain" description="Major facilitator superfamily (MFS) profile" evidence="6">
    <location>
        <begin position="298"/>
        <end position="444"/>
    </location>
</feature>
<organism evidence="9">
    <name type="scientific">Rodentolepis nana</name>
    <name type="common">Dwarf tapeworm</name>
    <name type="synonym">Hymenolepis nana</name>
    <dbReference type="NCBI Taxonomy" id="102285"/>
    <lineage>
        <taxon>Eukaryota</taxon>
        <taxon>Metazoa</taxon>
        <taxon>Spiralia</taxon>
        <taxon>Lophotrochozoa</taxon>
        <taxon>Platyhelminthes</taxon>
        <taxon>Cestoda</taxon>
        <taxon>Eucestoda</taxon>
        <taxon>Cyclophyllidea</taxon>
        <taxon>Hymenolepididae</taxon>
        <taxon>Rodentolepis</taxon>
    </lineage>
</organism>
<feature type="transmembrane region" description="Helical" evidence="5">
    <location>
        <begin position="365"/>
        <end position="383"/>
    </location>
</feature>
<feature type="transmembrane region" description="Helical" evidence="5">
    <location>
        <begin position="295"/>
        <end position="317"/>
    </location>
</feature>
<feature type="transmembrane region" description="Helical" evidence="5">
    <location>
        <begin position="389"/>
        <end position="406"/>
    </location>
</feature>
<dbReference type="InterPro" id="IPR036259">
    <property type="entry name" value="MFS_trans_sf"/>
</dbReference>
<feature type="transmembrane region" description="Helical" evidence="5">
    <location>
        <begin position="138"/>
        <end position="162"/>
    </location>
</feature>
<dbReference type="OrthoDB" id="422206at2759"/>
<keyword evidence="8" id="KW-1185">Reference proteome</keyword>
<dbReference type="PANTHER" id="PTHR10924">
    <property type="entry name" value="MAJOR FACILITATOR SUPERFAMILY PROTEIN-RELATED"/>
    <property type="match status" value="1"/>
</dbReference>
<dbReference type="SUPFAM" id="SSF103473">
    <property type="entry name" value="MFS general substrate transporter"/>
    <property type="match status" value="1"/>
</dbReference>
<feature type="transmembrane region" description="Helical" evidence="5">
    <location>
        <begin position="221"/>
        <end position="241"/>
    </location>
</feature>
<keyword evidence="2 5" id="KW-0812">Transmembrane</keyword>
<evidence type="ECO:0000313" key="7">
    <source>
        <dbReference type="EMBL" id="VDN96448.1"/>
    </source>
</evidence>
<dbReference type="AlphaFoldDB" id="A0A0R3T155"/>
<accession>A0A0R3T155</accession>
<dbReference type="PROSITE" id="PS50850">
    <property type="entry name" value="MFS"/>
    <property type="match status" value="1"/>
</dbReference>
<evidence type="ECO:0000313" key="8">
    <source>
        <dbReference type="Proteomes" id="UP000278807"/>
    </source>
</evidence>
<comment type="subcellular location">
    <subcellularLocation>
        <location evidence="1">Membrane</location>
        <topology evidence="1">Multi-pass membrane protein</topology>
    </subcellularLocation>
</comment>
<name>A0A0R3T155_RODNA</name>
<protein>
    <submittedName>
        <fullName evidence="9">MFS domain-containing protein</fullName>
    </submittedName>
</protein>
<keyword evidence="3 5" id="KW-1133">Transmembrane helix</keyword>
<evidence type="ECO:0000313" key="9">
    <source>
        <dbReference type="WBParaSite" id="HNAJ_0000058801-mRNA-1"/>
    </source>
</evidence>
<dbReference type="InterPro" id="IPR049680">
    <property type="entry name" value="FLVCR1-2_SLC49-like"/>
</dbReference>
<dbReference type="InterPro" id="IPR020846">
    <property type="entry name" value="MFS_dom"/>
</dbReference>
<evidence type="ECO:0000256" key="3">
    <source>
        <dbReference type="ARBA" id="ARBA00022989"/>
    </source>
</evidence>
<dbReference type="GO" id="GO:0097037">
    <property type="term" value="P:heme export"/>
    <property type="evidence" value="ECO:0007669"/>
    <property type="project" value="TreeGrafter"/>
</dbReference>
<dbReference type="PANTHER" id="PTHR10924:SF4">
    <property type="entry name" value="GH15861P"/>
    <property type="match status" value="1"/>
</dbReference>